<dbReference type="Proteomes" id="UP000278162">
    <property type="component" value="Unassembled WGS sequence"/>
</dbReference>
<dbReference type="GeneID" id="97168071"/>
<reference evidence="3 4" key="1">
    <citation type="submission" date="2018-10" db="EMBL/GenBank/DDBJ databases">
        <title>An outbreak of IMP-63 producing strain in France.</title>
        <authorList>
            <person name="Bour M."/>
            <person name="Liapis E."/>
            <person name="Plesiat P."/>
        </authorList>
    </citation>
    <scope>NUCLEOTIDE SEQUENCE [LARGE SCALE GENOMIC DNA]</scope>
    <source>
        <strain evidence="3 4">12917</strain>
    </source>
</reference>
<name>A0A3M8SJA3_PSEPU</name>
<dbReference type="RefSeq" id="WP_123085625.1">
    <property type="nucleotide sequence ID" value="NZ_RJAI01000084.1"/>
</dbReference>
<dbReference type="EMBL" id="RJAI01000084">
    <property type="protein sequence ID" value="RNF81279.1"/>
    <property type="molecule type" value="Genomic_DNA"/>
</dbReference>
<feature type="compositionally biased region" description="Polar residues" evidence="1">
    <location>
        <begin position="116"/>
        <end position="125"/>
    </location>
</feature>
<feature type="signal peptide" evidence="2">
    <location>
        <begin position="1"/>
        <end position="31"/>
    </location>
</feature>
<feature type="region of interest" description="Disordered" evidence="1">
    <location>
        <begin position="116"/>
        <end position="137"/>
    </location>
</feature>
<evidence type="ECO:0000256" key="1">
    <source>
        <dbReference type="SAM" id="MobiDB-lite"/>
    </source>
</evidence>
<protein>
    <submittedName>
        <fullName evidence="3">Uncharacterized protein</fullName>
    </submittedName>
</protein>
<evidence type="ECO:0000313" key="3">
    <source>
        <dbReference type="EMBL" id="RNF81279.1"/>
    </source>
</evidence>
<keyword evidence="2" id="KW-0732">Signal</keyword>
<proteinExistence type="predicted"/>
<evidence type="ECO:0000256" key="2">
    <source>
        <dbReference type="SAM" id="SignalP"/>
    </source>
</evidence>
<dbReference type="AlphaFoldDB" id="A0A3M8SJA3"/>
<evidence type="ECO:0000313" key="4">
    <source>
        <dbReference type="Proteomes" id="UP000278162"/>
    </source>
</evidence>
<accession>A0A3M8SJA3</accession>
<gene>
    <name evidence="3" type="ORF">EFK07_27070</name>
</gene>
<organism evidence="3 4">
    <name type="scientific">Pseudomonas putida</name>
    <name type="common">Arthrobacter siderocapsulatus</name>
    <dbReference type="NCBI Taxonomy" id="303"/>
    <lineage>
        <taxon>Bacteria</taxon>
        <taxon>Pseudomonadati</taxon>
        <taxon>Pseudomonadota</taxon>
        <taxon>Gammaproteobacteria</taxon>
        <taxon>Pseudomonadales</taxon>
        <taxon>Pseudomonadaceae</taxon>
        <taxon>Pseudomonas</taxon>
    </lineage>
</organism>
<sequence length="162" mass="17814">MRKFLRLPVSKVTRITLFSLIALTFGTTVTAADYSCDGFVGSFANRPDNEAALKIVKDGNGFAMFFQGDSPDDWERVPLKVGVPEDVQKEMLADGKKMIPLTCALSADEVLLWQFPTGSPDNPSESKSRNRSKYPQKTPYIMVVNGGVAAGETGLYRVRTED</sequence>
<comment type="caution">
    <text evidence="3">The sequence shown here is derived from an EMBL/GenBank/DDBJ whole genome shotgun (WGS) entry which is preliminary data.</text>
</comment>
<feature type="chain" id="PRO_5018067694" evidence="2">
    <location>
        <begin position="32"/>
        <end position="162"/>
    </location>
</feature>